<dbReference type="PROSITE" id="PS00108">
    <property type="entry name" value="PROTEIN_KINASE_ST"/>
    <property type="match status" value="1"/>
</dbReference>
<organism evidence="12 13">
    <name type="scientific">Herpetosiphon geysericola</name>
    <dbReference type="NCBI Taxonomy" id="70996"/>
    <lineage>
        <taxon>Bacteria</taxon>
        <taxon>Bacillati</taxon>
        <taxon>Chloroflexota</taxon>
        <taxon>Chloroflexia</taxon>
        <taxon>Herpetosiphonales</taxon>
        <taxon>Herpetosiphonaceae</taxon>
        <taxon>Herpetosiphon</taxon>
    </lineage>
</organism>
<evidence type="ECO:0000256" key="7">
    <source>
        <dbReference type="ARBA" id="ARBA00047899"/>
    </source>
</evidence>
<gene>
    <name evidence="12" type="ORF">SE18_12475</name>
</gene>
<name>A0A0P6YBG2_9CHLR</name>
<dbReference type="SUPFAM" id="SSF56112">
    <property type="entry name" value="Protein kinase-like (PK-like)"/>
    <property type="match status" value="1"/>
</dbReference>
<feature type="domain" description="Protein kinase" evidence="11">
    <location>
        <begin position="14"/>
        <end position="275"/>
    </location>
</feature>
<dbReference type="FunFam" id="1.10.510.10:FF:000021">
    <property type="entry name" value="Serine/threonine protein kinase"/>
    <property type="match status" value="1"/>
</dbReference>
<protein>
    <recommendedName>
        <fullName evidence="1">non-specific serine/threonine protein kinase</fullName>
        <ecNumber evidence="1">2.7.11.1</ecNumber>
    </recommendedName>
</protein>
<dbReference type="Proteomes" id="UP000050277">
    <property type="component" value="Unassembled WGS sequence"/>
</dbReference>
<comment type="caution">
    <text evidence="12">The sequence shown here is derived from an EMBL/GenBank/DDBJ whole genome shotgun (WGS) entry which is preliminary data.</text>
</comment>
<evidence type="ECO:0000313" key="13">
    <source>
        <dbReference type="Proteomes" id="UP000050277"/>
    </source>
</evidence>
<evidence type="ECO:0000256" key="10">
    <source>
        <dbReference type="SAM" id="Phobius"/>
    </source>
</evidence>
<dbReference type="Gene3D" id="3.30.200.20">
    <property type="entry name" value="Phosphorylase Kinase, domain 1"/>
    <property type="match status" value="1"/>
</dbReference>
<proteinExistence type="predicted"/>
<keyword evidence="10" id="KW-0472">Membrane</keyword>
<accession>A0A0P6YBG2</accession>
<keyword evidence="13" id="KW-1185">Reference proteome</keyword>
<dbReference type="RefSeq" id="WP_054534782.1">
    <property type="nucleotide sequence ID" value="NZ_LGKP01000021.1"/>
</dbReference>
<dbReference type="Pfam" id="PF00069">
    <property type="entry name" value="Pkinase"/>
    <property type="match status" value="1"/>
</dbReference>
<comment type="catalytic activity">
    <reaction evidence="7">
        <text>L-threonyl-[protein] + ATP = O-phospho-L-threonyl-[protein] + ADP + H(+)</text>
        <dbReference type="Rhea" id="RHEA:46608"/>
        <dbReference type="Rhea" id="RHEA-COMP:11060"/>
        <dbReference type="Rhea" id="RHEA-COMP:11605"/>
        <dbReference type="ChEBI" id="CHEBI:15378"/>
        <dbReference type="ChEBI" id="CHEBI:30013"/>
        <dbReference type="ChEBI" id="CHEBI:30616"/>
        <dbReference type="ChEBI" id="CHEBI:61977"/>
        <dbReference type="ChEBI" id="CHEBI:456216"/>
        <dbReference type="EC" id="2.7.11.1"/>
    </reaction>
</comment>
<keyword evidence="3" id="KW-0808">Transferase</keyword>
<dbReference type="AlphaFoldDB" id="A0A0P6YBG2"/>
<evidence type="ECO:0000256" key="1">
    <source>
        <dbReference type="ARBA" id="ARBA00012513"/>
    </source>
</evidence>
<keyword evidence="10" id="KW-1133">Transmembrane helix</keyword>
<keyword evidence="2" id="KW-0723">Serine/threonine-protein kinase</keyword>
<evidence type="ECO:0000256" key="2">
    <source>
        <dbReference type="ARBA" id="ARBA00022527"/>
    </source>
</evidence>
<feature type="transmembrane region" description="Helical" evidence="10">
    <location>
        <begin position="324"/>
        <end position="343"/>
    </location>
</feature>
<dbReference type="PROSITE" id="PS00107">
    <property type="entry name" value="PROTEIN_KINASE_ATP"/>
    <property type="match status" value="1"/>
</dbReference>
<dbReference type="PANTHER" id="PTHR43289">
    <property type="entry name" value="MITOGEN-ACTIVATED PROTEIN KINASE KINASE KINASE 20-RELATED"/>
    <property type="match status" value="1"/>
</dbReference>
<comment type="catalytic activity">
    <reaction evidence="8">
        <text>L-seryl-[protein] + ATP = O-phospho-L-seryl-[protein] + ADP + H(+)</text>
        <dbReference type="Rhea" id="RHEA:17989"/>
        <dbReference type="Rhea" id="RHEA-COMP:9863"/>
        <dbReference type="Rhea" id="RHEA-COMP:11604"/>
        <dbReference type="ChEBI" id="CHEBI:15378"/>
        <dbReference type="ChEBI" id="CHEBI:29999"/>
        <dbReference type="ChEBI" id="CHEBI:30616"/>
        <dbReference type="ChEBI" id="CHEBI:83421"/>
        <dbReference type="ChEBI" id="CHEBI:456216"/>
        <dbReference type="EC" id="2.7.11.1"/>
    </reaction>
</comment>
<feature type="binding site" evidence="9">
    <location>
        <position position="43"/>
    </location>
    <ligand>
        <name>ATP</name>
        <dbReference type="ChEBI" id="CHEBI:30616"/>
    </ligand>
</feature>
<dbReference type="GO" id="GO:0004674">
    <property type="term" value="F:protein serine/threonine kinase activity"/>
    <property type="evidence" value="ECO:0007669"/>
    <property type="project" value="UniProtKB-KW"/>
</dbReference>
<dbReference type="Gene3D" id="1.10.510.10">
    <property type="entry name" value="Transferase(Phosphotransferase) domain 1"/>
    <property type="match status" value="1"/>
</dbReference>
<evidence type="ECO:0000256" key="9">
    <source>
        <dbReference type="PROSITE-ProRule" id="PRU10141"/>
    </source>
</evidence>
<evidence type="ECO:0000256" key="6">
    <source>
        <dbReference type="ARBA" id="ARBA00022840"/>
    </source>
</evidence>
<keyword evidence="6 9" id="KW-0067">ATP-binding</keyword>
<dbReference type="OrthoDB" id="9814968at2"/>
<reference evidence="12 13" key="1">
    <citation type="submission" date="2015-07" db="EMBL/GenBank/DDBJ databases">
        <title>Whole genome sequence of Herpetosiphon geysericola DSM 7119.</title>
        <authorList>
            <person name="Hemp J."/>
            <person name="Ward L.M."/>
            <person name="Pace L.A."/>
            <person name="Fischer W.W."/>
        </authorList>
    </citation>
    <scope>NUCLEOTIDE SEQUENCE [LARGE SCALE GENOMIC DNA]</scope>
    <source>
        <strain evidence="12 13">DSM 7119</strain>
    </source>
</reference>
<evidence type="ECO:0000259" key="11">
    <source>
        <dbReference type="PROSITE" id="PS50011"/>
    </source>
</evidence>
<dbReference type="SMART" id="SM00220">
    <property type="entry name" value="S_TKc"/>
    <property type="match status" value="1"/>
</dbReference>
<dbReference type="PROSITE" id="PS50011">
    <property type="entry name" value="PROTEIN_KINASE_DOM"/>
    <property type="match status" value="1"/>
</dbReference>
<dbReference type="FunFam" id="3.30.200.20:FF:000035">
    <property type="entry name" value="Serine/threonine protein kinase Stk1"/>
    <property type="match status" value="1"/>
</dbReference>
<evidence type="ECO:0000313" key="12">
    <source>
        <dbReference type="EMBL" id="KPL86772.1"/>
    </source>
</evidence>
<dbReference type="InterPro" id="IPR008271">
    <property type="entry name" value="Ser/Thr_kinase_AS"/>
</dbReference>
<evidence type="ECO:0000256" key="8">
    <source>
        <dbReference type="ARBA" id="ARBA00048679"/>
    </source>
</evidence>
<dbReference type="EC" id="2.7.11.1" evidence="1"/>
<sequence>MRIEDLIGKQLGRYKITRILGRGGMAAVFEADDTILRRPIALKVLYAQYVADADLVERFRREAILAARLDHTNIVPIYDVGESDGVVYIAMKLLSGRSLQDTLLIDSAMPPEWVGEIVRQVASALDYAHGRGVIHRDIKPGNVMLDDNNHVILTDFGIAKSLDTPGLTSTGVMIGTPDYMAPEQIDSKIGPVDARADIYSLAVMAYRMLTGVRPFDGSTTDILLAHLSQAPEAASLRNPHVPPSIDAVLSAALAKNPAERTKSAGLFARSLNEAIGAPTGVATTPPPGAKQAVVIPSVAAEQIVAKAQATSTKPSATTRRKRPATWPILLLIGAIITGVLMFVTDTVLDNRQEARQTLATEAAEREQFRTQVAQNGVTQTAMAGQMNQTATPTLVISSTATVEASAPSPTTVSEAPSPVAQVTNRPVITQVLPVAPTSAPTSAPTNNPPTATPAPTSISLCLGPLQGGFGSLWRNNPSVAEALGCPTTGEAASTASIQYFDGGMMYWFGTSDQIYVYYSATASGAWQGFANPNDPSYDEPRETAPAGKLEPIRGFGTLWHTLDGIRETLGWANSPEYPITGVVQYFPNGLMIHSPALEGRPARIWVMTNDGTWSRYTDPNS</sequence>
<evidence type="ECO:0000256" key="3">
    <source>
        <dbReference type="ARBA" id="ARBA00022679"/>
    </source>
</evidence>
<dbReference type="STRING" id="70996.SE18_12475"/>
<keyword evidence="4 9" id="KW-0547">Nucleotide-binding</keyword>
<dbReference type="PANTHER" id="PTHR43289:SF6">
    <property type="entry name" value="SERINE_THREONINE-PROTEIN KINASE NEKL-3"/>
    <property type="match status" value="1"/>
</dbReference>
<keyword evidence="5" id="KW-0418">Kinase</keyword>
<dbReference type="InterPro" id="IPR000719">
    <property type="entry name" value="Prot_kinase_dom"/>
</dbReference>
<evidence type="ECO:0000256" key="4">
    <source>
        <dbReference type="ARBA" id="ARBA00022741"/>
    </source>
</evidence>
<evidence type="ECO:0000256" key="5">
    <source>
        <dbReference type="ARBA" id="ARBA00022777"/>
    </source>
</evidence>
<dbReference type="InterPro" id="IPR017441">
    <property type="entry name" value="Protein_kinase_ATP_BS"/>
</dbReference>
<dbReference type="CDD" id="cd14014">
    <property type="entry name" value="STKc_PknB_like"/>
    <property type="match status" value="1"/>
</dbReference>
<dbReference type="GO" id="GO:0005524">
    <property type="term" value="F:ATP binding"/>
    <property type="evidence" value="ECO:0007669"/>
    <property type="project" value="UniProtKB-UniRule"/>
</dbReference>
<dbReference type="EMBL" id="LGKP01000021">
    <property type="protein sequence ID" value="KPL86772.1"/>
    <property type="molecule type" value="Genomic_DNA"/>
</dbReference>
<keyword evidence="10" id="KW-0812">Transmembrane</keyword>
<dbReference type="InterPro" id="IPR011009">
    <property type="entry name" value="Kinase-like_dom_sf"/>
</dbReference>